<reference evidence="2" key="1">
    <citation type="journal article" date="2023" name="G3 (Bethesda)">
        <title>Whole genome assembly and annotation of the endangered Caribbean coral Acropora cervicornis.</title>
        <authorList>
            <person name="Selwyn J.D."/>
            <person name="Vollmer S.V."/>
        </authorList>
    </citation>
    <scope>NUCLEOTIDE SEQUENCE</scope>
    <source>
        <strain evidence="2">K2</strain>
    </source>
</reference>
<dbReference type="Proteomes" id="UP001249851">
    <property type="component" value="Unassembled WGS sequence"/>
</dbReference>
<accession>A0AAD9QM73</accession>
<proteinExistence type="predicted"/>
<keyword evidence="1" id="KW-0812">Transmembrane</keyword>
<dbReference type="PROSITE" id="PS51257">
    <property type="entry name" value="PROKAR_LIPOPROTEIN"/>
    <property type="match status" value="1"/>
</dbReference>
<organism evidence="2 3">
    <name type="scientific">Acropora cervicornis</name>
    <name type="common">Staghorn coral</name>
    <dbReference type="NCBI Taxonomy" id="6130"/>
    <lineage>
        <taxon>Eukaryota</taxon>
        <taxon>Metazoa</taxon>
        <taxon>Cnidaria</taxon>
        <taxon>Anthozoa</taxon>
        <taxon>Hexacorallia</taxon>
        <taxon>Scleractinia</taxon>
        <taxon>Astrocoeniina</taxon>
        <taxon>Acroporidae</taxon>
        <taxon>Acropora</taxon>
    </lineage>
</organism>
<evidence type="ECO:0000313" key="3">
    <source>
        <dbReference type="Proteomes" id="UP001249851"/>
    </source>
</evidence>
<protein>
    <submittedName>
        <fullName evidence="2">Uncharacterized protein</fullName>
    </submittedName>
</protein>
<keyword evidence="1" id="KW-1133">Transmembrane helix</keyword>
<evidence type="ECO:0000256" key="1">
    <source>
        <dbReference type="SAM" id="Phobius"/>
    </source>
</evidence>
<comment type="caution">
    <text evidence="2">The sequence shown here is derived from an EMBL/GenBank/DDBJ whole genome shotgun (WGS) entry which is preliminary data.</text>
</comment>
<feature type="transmembrane region" description="Helical" evidence="1">
    <location>
        <begin position="87"/>
        <end position="108"/>
    </location>
</feature>
<evidence type="ECO:0000313" key="2">
    <source>
        <dbReference type="EMBL" id="KAK2563872.1"/>
    </source>
</evidence>
<gene>
    <name evidence="2" type="ORF">P5673_012880</name>
</gene>
<keyword evidence="3" id="KW-1185">Reference proteome</keyword>
<keyword evidence="1" id="KW-0472">Membrane</keyword>
<sequence>MTCLIPRTYSPLFIQQGILGCPILPVTTGFPASSTRLGVTAVVNSVSTSTKPTQRYQDAVDFKTGATTRTAAVTATAATTHTILDAFVGNVLLLSHFLYVFLSAFPVFDQRIRR</sequence>
<name>A0AAD9QM73_ACRCE</name>
<dbReference type="EMBL" id="JARQWQ010000024">
    <property type="protein sequence ID" value="KAK2563872.1"/>
    <property type="molecule type" value="Genomic_DNA"/>
</dbReference>
<reference evidence="2" key="2">
    <citation type="journal article" date="2023" name="Science">
        <title>Genomic signatures of disease resistance in endangered staghorn corals.</title>
        <authorList>
            <person name="Vollmer S.V."/>
            <person name="Selwyn J.D."/>
            <person name="Despard B.A."/>
            <person name="Roesel C.L."/>
        </authorList>
    </citation>
    <scope>NUCLEOTIDE SEQUENCE</scope>
    <source>
        <strain evidence="2">K2</strain>
    </source>
</reference>
<dbReference type="AlphaFoldDB" id="A0AAD9QM73"/>